<dbReference type="AlphaFoldDB" id="A0A0F8YGJ5"/>
<dbReference type="NCBIfam" id="TIGR01443">
    <property type="entry name" value="intein_Cterm"/>
    <property type="match status" value="1"/>
</dbReference>
<dbReference type="GO" id="GO:0170057">
    <property type="term" value="F:RNA ligase (GTP) activity"/>
    <property type="evidence" value="ECO:0007669"/>
    <property type="project" value="UniProtKB-EC"/>
</dbReference>
<dbReference type="InterPro" id="IPR036844">
    <property type="entry name" value="Hint_dom_sf"/>
</dbReference>
<feature type="non-terminal residue" evidence="2">
    <location>
        <position position="1"/>
    </location>
</feature>
<evidence type="ECO:0000313" key="2">
    <source>
        <dbReference type="EMBL" id="KKK80522.1"/>
    </source>
</evidence>
<reference evidence="2" key="1">
    <citation type="journal article" date="2015" name="Nature">
        <title>Complex archaea that bridge the gap between prokaryotes and eukaryotes.</title>
        <authorList>
            <person name="Spang A."/>
            <person name="Saw J.H."/>
            <person name="Jorgensen S.L."/>
            <person name="Zaremba-Niedzwiedzka K."/>
            <person name="Martijn J."/>
            <person name="Lind A.E."/>
            <person name="van Eijk R."/>
            <person name="Schleper C."/>
            <person name="Guy L."/>
            <person name="Ettema T.J."/>
        </authorList>
    </citation>
    <scope>NUCLEOTIDE SEQUENCE</scope>
</reference>
<dbReference type="SUPFAM" id="SSF51294">
    <property type="entry name" value="Hedgehog/intein (Hint) domain"/>
    <property type="match status" value="1"/>
</dbReference>
<organism evidence="2">
    <name type="scientific">marine sediment metagenome</name>
    <dbReference type="NCBI Taxonomy" id="412755"/>
    <lineage>
        <taxon>unclassified sequences</taxon>
        <taxon>metagenomes</taxon>
        <taxon>ecological metagenomes</taxon>
    </lineage>
</organism>
<dbReference type="GO" id="GO:0006396">
    <property type="term" value="P:RNA processing"/>
    <property type="evidence" value="ECO:0007669"/>
    <property type="project" value="InterPro"/>
</dbReference>
<dbReference type="InterPro" id="IPR003587">
    <property type="entry name" value="Hint_dom_N"/>
</dbReference>
<feature type="non-terminal residue" evidence="2">
    <location>
        <position position="404"/>
    </location>
</feature>
<dbReference type="InterPro" id="IPR006141">
    <property type="entry name" value="Intein_N"/>
</dbReference>
<dbReference type="PROSITE" id="PS50818">
    <property type="entry name" value="INTEIN_C_TER"/>
    <property type="match status" value="1"/>
</dbReference>
<dbReference type="InterPro" id="IPR044925">
    <property type="entry name" value="His-Me_finger_sf"/>
</dbReference>
<feature type="domain" description="Hint" evidence="1">
    <location>
        <begin position="46"/>
        <end position="144"/>
    </location>
</feature>
<dbReference type="NCBIfam" id="TIGR01445">
    <property type="entry name" value="intein_Nterm"/>
    <property type="match status" value="1"/>
</dbReference>
<dbReference type="GO" id="GO:0030145">
    <property type="term" value="F:manganese ion binding"/>
    <property type="evidence" value="ECO:0007669"/>
    <property type="project" value="TreeGrafter"/>
</dbReference>
<accession>A0A0F8YGJ5</accession>
<dbReference type="PANTHER" id="PTHR43749:SF2">
    <property type="entry name" value="RNA-SPLICING LIGASE RTCB"/>
    <property type="match status" value="1"/>
</dbReference>
<dbReference type="CDD" id="cd00081">
    <property type="entry name" value="Hint"/>
    <property type="match status" value="1"/>
</dbReference>
<protein>
    <recommendedName>
        <fullName evidence="1">Hint domain-containing protein</fullName>
    </recommendedName>
</protein>
<gene>
    <name evidence="2" type="ORF">LCGC14_2822650</name>
</gene>
<dbReference type="InterPro" id="IPR036025">
    <property type="entry name" value="RtcB-like_sf"/>
</dbReference>
<dbReference type="EMBL" id="LAZR01053543">
    <property type="protein sequence ID" value="KKK80522.1"/>
    <property type="molecule type" value="Genomic_DNA"/>
</dbReference>
<dbReference type="GO" id="GO:0003909">
    <property type="term" value="F:DNA ligase activity"/>
    <property type="evidence" value="ECO:0007669"/>
    <property type="project" value="TreeGrafter"/>
</dbReference>
<dbReference type="GO" id="GO:0042245">
    <property type="term" value="P:RNA repair"/>
    <property type="evidence" value="ECO:0007669"/>
    <property type="project" value="TreeGrafter"/>
</dbReference>
<evidence type="ECO:0000259" key="1">
    <source>
        <dbReference type="SMART" id="SM00306"/>
    </source>
</evidence>
<proteinExistence type="predicted"/>
<dbReference type="SUPFAM" id="SSF103365">
    <property type="entry name" value="Hypothetical protein PH1602"/>
    <property type="match status" value="1"/>
</dbReference>
<dbReference type="InterPro" id="IPR052915">
    <property type="entry name" value="RtcB-like"/>
</dbReference>
<name>A0A0F8YGJ5_9ZZZZ</name>
<dbReference type="PROSITE" id="PS50817">
    <property type="entry name" value="INTEIN_N_TER"/>
    <property type="match status" value="1"/>
</dbReference>
<dbReference type="InterPro" id="IPR030934">
    <property type="entry name" value="Intein_C"/>
</dbReference>
<dbReference type="GO" id="GO:0005525">
    <property type="term" value="F:GTP binding"/>
    <property type="evidence" value="ECO:0007669"/>
    <property type="project" value="UniProtKB-KW"/>
</dbReference>
<sequence>KATMTHPKLFSHLAAMPDMHMGIGCTIGSVIPMKDAIVPAFVGVDIGCFTGETTVPCLDGKEYTLKELADSKESCWIYSVDNEGEITVTQATAKCTREEAQFIRVHLDNEKYIDCTPDHQFRLRNGKYKKAEDLTPDDSLTPLYKRIDKDGYLRVKLLKRSWEKRVHWMMAHAGALGKLPSVTPQKLLIHHIDFNKENNLSSNLKAMGNADHSKLHAKIAVDRDNSHWQSPEFEKRRLEGIQRSKENPEIQAERARVGTENFRKYMDDNPEHFKESVKDNGKRGGKYLSAYNKSAKGRAKSKEIANRMYTCDICEETGKSPIFLHNHRKKEHGSNHRIVKIEQLTITAPAYCLTVPEYHNFALSAGVFVHNCGMCAVGTDIQLDVLKPHFDQIYREIKGRIPVG</sequence>
<comment type="caution">
    <text evidence="2">The sequence shown here is derived from an EMBL/GenBank/DDBJ whole genome shotgun (WGS) entry which is preliminary data.</text>
</comment>
<dbReference type="SMART" id="SM00306">
    <property type="entry name" value="HintN"/>
    <property type="match status" value="1"/>
</dbReference>
<dbReference type="Pfam" id="PF14890">
    <property type="entry name" value="Intein_splicing"/>
    <property type="match status" value="1"/>
</dbReference>
<dbReference type="SUPFAM" id="SSF54060">
    <property type="entry name" value="His-Me finger endonucleases"/>
    <property type="match status" value="1"/>
</dbReference>
<dbReference type="PANTHER" id="PTHR43749">
    <property type="entry name" value="RNA-SPLICING LIGASE RTCB"/>
    <property type="match status" value="1"/>
</dbReference>
<dbReference type="GO" id="GO:0006314">
    <property type="term" value="P:intron homing"/>
    <property type="evidence" value="ECO:0007669"/>
    <property type="project" value="UniProtKB-KW"/>
</dbReference>
<dbReference type="GO" id="GO:0016539">
    <property type="term" value="P:intein-mediated protein splicing"/>
    <property type="evidence" value="ECO:0007669"/>
    <property type="project" value="InterPro"/>
</dbReference>
<dbReference type="GO" id="GO:0006281">
    <property type="term" value="P:DNA repair"/>
    <property type="evidence" value="ECO:0007669"/>
    <property type="project" value="TreeGrafter"/>
</dbReference>
<dbReference type="GO" id="GO:0004519">
    <property type="term" value="F:endonuclease activity"/>
    <property type="evidence" value="ECO:0007669"/>
    <property type="project" value="UniProtKB-KW"/>
</dbReference>
<dbReference type="Gene3D" id="2.170.16.10">
    <property type="entry name" value="Hedgehog/Intein (Hint) domain"/>
    <property type="match status" value="2"/>
</dbReference>